<feature type="repeat" description="Lumazine-binding" evidence="11">
    <location>
        <begin position="1"/>
        <end position="96"/>
    </location>
</feature>
<feature type="domain" description="Lumazine-binding" evidence="12">
    <location>
        <begin position="97"/>
        <end position="193"/>
    </location>
</feature>
<dbReference type="PANTHER" id="PTHR21098:SF12">
    <property type="entry name" value="RIBOFLAVIN SYNTHASE"/>
    <property type="match status" value="1"/>
</dbReference>
<evidence type="ECO:0000256" key="6">
    <source>
        <dbReference type="ARBA" id="ARBA00013950"/>
    </source>
</evidence>
<comment type="function">
    <text evidence="2">Catalyzes the dismutation of two molecules of 6,7-dimethyl-8-ribityllumazine, resulting in the formation of riboflavin and 5-amino-6-(D-ribitylamino)uracil.</text>
</comment>
<evidence type="ECO:0000256" key="11">
    <source>
        <dbReference type="PROSITE-ProRule" id="PRU00524"/>
    </source>
</evidence>
<sequence length="218" mass="23962">MFTGIILGLGTISATTPKGRGLTFSILPDFLLDDPMEGESIAVNGVCLTATTISEKEFTVDVSPETLSRTTLGELRSGSRVNLERALKLSDRLGGHIVSGHVDGVGVILERKELREFMEFSVRPPKDLMRYIIEKGSIAIDGISLTVNAVTDDTFRVAIIPHTAKITTMGYRRPGDRVNLEVDLVGKYIEKLVAPWNGSSRGNTELDMEFLRKHGFLR</sequence>
<evidence type="ECO:0000313" key="13">
    <source>
        <dbReference type="EMBL" id="OCC16517.1"/>
    </source>
</evidence>
<comment type="subunit">
    <text evidence="4">Homotrimer.</text>
</comment>
<dbReference type="InterPro" id="IPR017938">
    <property type="entry name" value="Riboflavin_synthase-like_b-brl"/>
</dbReference>
<evidence type="ECO:0000256" key="3">
    <source>
        <dbReference type="ARBA" id="ARBA00004887"/>
    </source>
</evidence>
<evidence type="ECO:0000256" key="2">
    <source>
        <dbReference type="ARBA" id="ARBA00002803"/>
    </source>
</evidence>
<proteinExistence type="predicted"/>
<dbReference type="InterPro" id="IPR026017">
    <property type="entry name" value="Lumazine-bd_dom"/>
</dbReference>
<dbReference type="NCBIfam" id="TIGR00187">
    <property type="entry name" value="ribE"/>
    <property type="match status" value="1"/>
</dbReference>
<evidence type="ECO:0000313" key="14">
    <source>
        <dbReference type="Proteomes" id="UP000093080"/>
    </source>
</evidence>
<reference evidence="13 14" key="1">
    <citation type="submission" date="2016-06" db="EMBL/GenBank/DDBJ databases">
        <title>Respiratory ammonification of nitrate coupled to the oxidation of elemental sulfur in deep-sea autotrophic thermophilic bacteria.</title>
        <authorList>
            <person name="Slobodkina G.B."/>
            <person name="Mardanov A.V."/>
            <person name="Ravin N.V."/>
            <person name="Frolova A.A."/>
            <person name="Viryasiv M.B."/>
            <person name="Chernyh N.A."/>
            <person name="Bonch-Osmolovskaya E.A."/>
            <person name="Slobodkin A.I."/>
        </authorList>
    </citation>
    <scope>NUCLEOTIDE SEQUENCE [LARGE SCALE GENOMIC DNA]</scope>
    <source>
        <strain evidence="13 14">S69</strain>
    </source>
</reference>
<accession>A0A1B9F9C1</accession>
<dbReference type="Gene3D" id="2.40.30.20">
    <property type="match status" value="2"/>
</dbReference>
<evidence type="ECO:0000256" key="10">
    <source>
        <dbReference type="NCBIfam" id="TIGR00187"/>
    </source>
</evidence>
<comment type="pathway">
    <text evidence="3">Cofactor biosynthesis; riboflavin biosynthesis; riboflavin from 2-hydroxy-3-oxobutyl phosphate and 5-amino-6-(D-ribitylamino)uracil: step 2/2.</text>
</comment>
<organism evidence="13 14">
    <name type="scientific">Dissulfuribacter thermophilus</name>
    <dbReference type="NCBI Taxonomy" id="1156395"/>
    <lineage>
        <taxon>Bacteria</taxon>
        <taxon>Pseudomonadati</taxon>
        <taxon>Thermodesulfobacteriota</taxon>
        <taxon>Dissulfuribacteria</taxon>
        <taxon>Dissulfuribacterales</taxon>
        <taxon>Dissulfuribacteraceae</taxon>
        <taxon>Dissulfuribacter</taxon>
    </lineage>
</organism>
<dbReference type="EMBL" id="MAGO01000001">
    <property type="protein sequence ID" value="OCC16517.1"/>
    <property type="molecule type" value="Genomic_DNA"/>
</dbReference>
<keyword evidence="8" id="KW-0808">Transferase</keyword>
<dbReference type="PROSITE" id="PS51177">
    <property type="entry name" value="LUMAZINE_BIND"/>
    <property type="match status" value="2"/>
</dbReference>
<gene>
    <name evidence="13" type="ORF">DBT_0334</name>
</gene>
<comment type="catalytic activity">
    <reaction evidence="1">
        <text>2 6,7-dimethyl-8-(1-D-ribityl)lumazine + H(+) = 5-amino-6-(D-ribitylamino)uracil + riboflavin</text>
        <dbReference type="Rhea" id="RHEA:20772"/>
        <dbReference type="ChEBI" id="CHEBI:15378"/>
        <dbReference type="ChEBI" id="CHEBI:15934"/>
        <dbReference type="ChEBI" id="CHEBI:57986"/>
        <dbReference type="ChEBI" id="CHEBI:58201"/>
        <dbReference type="EC" id="2.5.1.9"/>
    </reaction>
</comment>
<dbReference type="GO" id="GO:0009231">
    <property type="term" value="P:riboflavin biosynthetic process"/>
    <property type="evidence" value="ECO:0007669"/>
    <property type="project" value="UniProtKB-KW"/>
</dbReference>
<name>A0A1B9F9C1_9BACT</name>
<dbReference type="AlphaFoldDB" id="A0A1B9F9C1"/>
<evidence type="ECO:0000256" key="5">
    <source>
        <dbReference type="ARBA" id="ARBA00012827"/>
    </source>
</evidence>
<dbReference type="EC" id="2.5.1.9" evidence="5 10"/>
<keyword evidence="7" id="KW-0686">Riboflavin biosynthesis</keyword>
<dbReference type="PANTHER" id="PTHR21098">
    <property type="entry name" value="RIBOFLAVIN SYNTHASE ALPHA CHAIN"/>
    <property type="match status" value="1"/>
</dbReference>
<evidence type="ECO:0000256" key="4">
    <source>
        <dbReference type="ARBA" id="ARBA00011233"/>
    </source>
</evidence>
<keyword evidence="14" id="KW-1185">Reference proteome</keyword>
<dbReference type="NCBIfam" id="NF009566">
    <property type="entry name" value="PRK13020.1"/>
    <property type="match status" value="1"/>
</dbReference>
<dbReference type="RefSeq" id="WP_067615738.1">
    <property type="nucleotide sequence ID" value="NZ_MAGO01000001.1"/>
</dbReference>
<dbReference type="SUPFAM" id="SSF63380">
    <property type="entry name" value="Riboflavin synthase domain-like"/>
    <property type="match status" value="2"/>
</dbReference>
<keyword evidence="9" id="KW-0677">Repeat</keyword>
<dbReference type="STRING" id="1156395.DBT_0334"/>
<evidence type="ECO:0000259" key="12">
    <source>
        <dbReference type="PROSITE" id="PS51177"/>
    </source>
</evidence>
<dbReference type="OrthoDB" id="9788537at2"/>
<dbReference type="PATRIC" id="fig|1156395.6.peg.337"/>
<dbReference type="FunFam" id="2.40.30.20:FF:000003">
    <property type="entry name" value="Riboflavin synthase, alpha subunit"/>
    <property type="match status" value="1"/>
</dbReference>
<evidence type="ECO:0000256" key="9">
    <source>
        <dbReference type="ARBA" id="ARBA00022737"/>
    </source>
</evidence>
<dbReference type="Proteomes" id="UP000093080">
    <property type="component" value="Unassembled WGS sequence"/>
</dbReference>
<dbReference type="Pfam" id="PF00677">
    <property type="entry name" value="Lum_binding"/>
    <property type="match status" value="2"/>
</dbReference>
<dbReference type="CDD" id="cd00402">
    <property type="entry name" value="Riboflavin_synthase_like"/>
    <property type="match status" value="1"/>
</dbReference>
<comment type="caution">
    <text evidence="13">The sequence shown here is derived from an EMBL/GenBank/DDBJ whole genome shotgun (WGS) entry which is preliminary data.</text>
</comment>
<evidence type="ECO:0000256" key="8">
    <source>
        <dbReference type="ARBA" id="ARBA00022679"/>
    </source>
</evidence>
<dbReference type="InterPro" id="IPR001783">
    <property type="entry name" value="Lumazine-bd"/>
</dbReference>
<dbReference type="GO" id="GO:0004746">
    <property type="term" value="F:riboflavin synthase activity"/>
    <property type="evidence" value="ECO:0007669"/>
    <property type="project" value="UniProtKB-UniRule"/>
</dbReference>
<dbReference type="NCBIfam" id="NF006767">
    <property type="entry name" value="PRK09289.1"/>
    <property type="match status" value="1"/>
</dbReference>
<feature type="domain" description="Lumazine-binding" evidence="12">
    <location>
        <begin position="1"/>
        <end position="96"/>
    </location>
</feature>
<evidence type="ECO:0000256" key="1">
    <source>
        <dbReference type="ARBA" id="ARBA00000968"/>
    </source>
</evidence>
<dbReference type="InterPro" id="IPR023366">
    <property type="entry name" value="ATP_synth_asu-like_sf"/>
</dbReference>
<dbReference type="PIRSF" id="PIRSF000498">
    <property type="entry name" value="Riboflavin_syn_A"/>
    <property type="match status" value="1"/>
</dbReference>
<protein>
    <recommendedName>
        <fullName evidence="6 10">Riboflavin synthase</fullName>
        <ecNumber evidence="5 10">2.5.1.9</ecNumber>
    </recommendedName>
</protein>
<evidence type="ECO:0000256" key="7">
    <source>
        <dbReference type="ARBA" id="ARBA00022619"/>
    </source>
</evidence>
<dbReference type="FunFam" id="2.40.30.20:FF:000004">
    <property type="entry name" value="Riboflavin synthase, alpha subunit"/>
    <property type="match status" value="1"/>
</dbReference>
<feature type="repeat" description="Lumazine-binding" evidence="11">
    <location>
        <begin position="97"/>
        <end position="193"/>
    </location>
</feature>